<name>A0ACB0KDJ4_TRIPR</name>
<dbReference type="Proteomes" id="UP001177021">
    <property type="component" value="Unassembled WGS sequence"/>
</dbReference>
<gene>
    <name evidence="1" type="ORF">MILVUS5_LOCUS21116</name>
</gene>
<protein>
    <submittedName>
        <fullName evidence="1">Uncharacterized protein</fullName>
    </submittedName>
</protein>
<evidence type="ECO:0000313" key="1">
    <source>
        <dbReference type="EMBL" id="CAJ2653853.1"/>
    </source>
</evidence>
<organism evidence="1 2">
    <name type="scientific">Trifolium pratense</name>
    <name type="common">Red clover</name>
    <dbReference type="NCBI Taxonomy" id="57577"/>
    <lineage>
        <taxon>Eukaryota</taxon>
        <taxon>Viridiplantae</taxon>
        <taxon>Streptophyta</taxon>
        <taxon>Embryophyta</taxon>
        <taxon>Tracheophyta</taxon>
        <taxon>Spermatophyta</taxon>
        <taxon>Magnoliopsida</taxon>
        <taxon>eudicotyledons</taxon>
        <taxon>Gunneridae</taxon>
        <taxon>Pentapetalae</taxon>
        <taxon>rosids</taxon>
        <taxon>fabids</taxon>
        <taxon>Fabales</taxon>
        <taxon>Fabaceae</taxon>
        <taxon>Papilionoideae</taxon>
        <taxon>50 kb inversion clade</taxon>
        <taxon>NPAAA clade</taxon>
        <taxon>Hologalegina</taxon>
        <taxon>IRL clade</taxon>
        <taxon>Trifolieae</taxon>
        <taxon>Trifolium</taxon>
    </lineage>
</organism>
<keyword evidence="2" id="KW-1185">Reference proteome</keyword>
<accession>A0ACB0KDJ4</accession>
<proteinExistence type="predicted"/>
<comment type="caution">
    <text evidence="1">The sequence shown here is derived from an EMBL/GenBank/DDBJ whole genome shotgun (WGS) entry which is preliminary data.</text>
</comment>
<evidence type="ECO:0000313" key="2">
    <source>
        <dbReference type="Proteomes" id="UP001177021"/>
    </source>
</evidence>
<dbReference type="EMBL" id="CASHSV030000206">
    <property type="protein sequence ID" value="CAJ2653853.1"/>
    <property type="molecule type" value="Genomic_DNA"/>
</dbReference>
<sequence length="423" mass="48060">MNNPYDEQKLRDEVIYLHYLWQQGPPQQPNHIPPRTLHNIPSSSSQPHYTPHFHPPLHRHPFPPSNTGFVPRVTSTAFKKRNKKRKKRERKRTEPDPPRSPGPDWPCPKLPDSPKTGWPVPKPRSDSPPSLQPQEKERLSALQLQNKACKAFREFLIDEDNEVVEDDDEEDDDDSDGRMEEFEEFFIRVFMEDNQLRGYYQRCFENGEFFCLVCGAAEKKKSGKKYKDCIGLVQHSKLIVRTGNKKAHRAFGQAVCKVLGWDIHRLPTIVTTGVPLGCSMEINPAQSLGDPKESAAADDDDDEDDDDDDDDEEEEEEEEEEKDDDDDGKDGSRKTEDIAVSLEHVKDPVEEYAKGADQSNCECSSKEGDIDANVGDIGLENGGGRFEMQGEIEEKVVSLAHDDEPVEEHEQAVDRSISEVIIL</sequence>
<reference evidence="1" key="1">
    <citation type="submission" date="2023-10" db="EMBL/GenBank/DDBJ databases">
        <authorList>
            <person name="Rodriguez Cubillos JULIANA M."/>
            <person name="De Vega J."/>
        </authorList>
    </citation>
    <scope>NUCLEOTIDE SEQUENCE</scope>
</reference>